<comment type="caution">
    <text evidence="1">The sequence shown here is derived from an EMBL/GenBank/DDBJ whole genome shotgun (WGS) entry which is preliminary data.</text>
</comment>
<accession>A0ABD1D323</accession>
<dbReference type="Proteomes" id="UP001562425">
    <property type="component" value="Unassembled WGS sequence"/>
</dbReference>
<name>A0ABD1D323_CULPP</name>
<organism evidence="1 2">
    <name type="scientific">Culex pipiens pipiens</name>
    <name type="common">Northern house mosquito</name>
    <dbReference type="NCBI Taxonomy" id="38569"/>
    <lineage>
        <taxon>Eukaryota</taxon>
        <taxon>Metazoa</taxon>
        <taxon>Ecdysozoa</taxon>
        <taxon>Arthropoda</taxon>
        <taxon>Hexapoda</taxon>
        <taxon>Insecta</taxon>
        <taxon>Pterygota</taxon>
        <taxon>Neoptera</taxon>
        <taxon>Endopterygota</taxon>
        <taxon>Diptera</taxon>
        <taxon>Nematocera</taxon>
        <taxon>Culicoidea</taxon>
        <taxon>Culicidae</taxon>
        <taxon>Culicinae</taxon>
        <taxon>Culicini</taxon>
        <taxon>Culex</taxon>
        <taxon>Culex</taxon>
    </lineage>
</organism>
<evidence type="ECO:0008006" key="3">
    <source>
        <dbReference type="Google" id="ProtNLM"/>
    </source>
</evidence>
<proteinExistence type="predicted"/>
<evidence type="ECO:0000313" key="1">
    <source>
        <dbReference type="EMBL" id="KAL1391625.1"/>
    </source>
</evidence>
<dbReference type="Gene3D" id="1.10.506.10">
    <property type="entry name" value="GTPase Activation - p120gap, domain 1"/>
    <property type="match status" value="1"/>
</dbReference>
<keyword evidence="2" id="KW-1185">Reference proteome</keyword>
<gene>
    <name evidence="1" type="ORF">pipiens_001322</name>
</gene>
<reference evidence="1 2" key="1">
    <citation type="submission" date="2024-05" db="EMBL/GenBank/DDBJ databases">
        <title>Culex pipiens pipiens assembly and annotation.</title>
        <authorList>
            <person name="Alout H."/>
            <person name="Durand T."/>
        </authorList>
    </citation>
    <scope>NUCLEOTIDE SEQUENCE [LARGE SCALE GENOMIC DNA]</scope>
    <source>
        <strain evidence="1">HA-2024</strain>
        <tissue evidence="1">Whole body</tissue>
    </source>
</reference>
<protein>
    <recommendedName>
        <fullName evidence="3">C2 domain-containing protein</fullName>
    </recommendedName>
</protein>
<evidence type="ECO:0000313" key="2">
    <source>
        <dbReference type="Proteomes" id="UP001562425"/>
    </source>
</evidence>
<sequence length="198" mass="21772">MTNAYSSSDMIPSVYAENVDFSVSVPSQLGPVESAAAERTALSESAHLGGAPLPFKRAQPVLYSVAEPGQGGKTCVKIVPDPVWDEEFVLDDIPPDVVTDTITVLSKRNVETGDWYPLIGMDPMGEWGSILCLYDIWTIWSCRTSVCQAEVARENETHFRGASLATILMDLYMRAEFFCSRLCPTQSKEYSKVSSQDS</sequence>
<dbReference type="InterPro" id="IPR008936">
    <property type="entry name" value="Rho_GTPase_activation_prot"/>
</dbReference>
<dbReference type="EMBL" id="JBEHCU010007815">
    <property type="protein sequence ID" value="KAL1391625.1"/>
    <property type="molecule type" value="Genomic_DNA"/>
</dbReference>
<dbReference type="AlphaFoldDB" id="A0ABD1D323"/>